<dbReference type="InterPro" id="IPR001242">
    <property type="entry name" value="Condensation_dom"/>
</dbReference>
<dbReference type="GO" id="GO:0005829">
    <property type="term" value="C:cytosol"/>
    <property type="evidence" value="ECO:0007669"/>
    <property type="project" value="TreeGrafter"/>
</dbReference>
<feature type="domain" description="Condensation" evidence="1">
    <location>
        <begin position="46"/>
        <end position="356"/>
    </location>
</feature>
<dbReference type="GO" id="GO:0047527">
    <property type="term" value="F:2,3-dihydroxybenzoate-serine ligase activity"/>
    <property type="evidence" value="ECO:0007669"/>
    <property type="project" value="TreeGrafter"/>
</dbReference>
<name>A0A7K0CMX4_9ACTN</name>
<dbReference type="Proteomes" id="UP000466345">
    <property type="component" value="Unassembled WGS sequence"/>
</dbReference>
<dbReference type="InterPro" id="IPR023213">
    <property type="entry name" value="CAT-like_dom_sf"/>
</dbReference>
<dbReference type="Pfam" id="PF00668">
    <property type="entry name" value="Condensation"/>
    <property type="match status" value="1"/>
</dbReference>
<dbReference type="GO" id="GO:0009366">
    <property type="term" value="C:enterobactin synthetase complex"/>
    <property type="evidence" value="ECO:0007669"/>
    <property type="project" value="TreeGrafter"/>
</dbReference>
<dbReference type="RefSeq" id="WP_323378417.1">
    <property type="nucleotide sequence ID" value="NZ_WEGJ01000024.1"/>
</dbReference>
<dbReference type="GO" id="GO:0043041">
    <property type="term" value="P:amino acid activation for nonribosomal peptide biosynthetic process"/>
    <property type="evidence" value="ECO:0007669"/>
    <property type="project" value="TreeGrafter"/>
</dbReference>
<proteinExistence type="predicted"/>
<evidence type="ECO:0000313" key="2">
    <source>
        <dbReference type="EMBL" id="MQY14761.1"/>
    </source>
</evidence>
<dbReference type="Gene3D" id="3.30.559.10">
    <property type="entry name" value="Chloramphenicol acetyltransferase-like domain"/>
    <property type="match status" value="1"/>
</dbReference>
<evidence type="ECO:0000259" key="1">
    <source>
        <dbReference type="Pfam" id="PF00668"/>
    </source>
</evidence>
<reference evidence="2 3" key="1">
    <citation type="submission" date="2019-10" db="EMBL/GenBank/DDBJ databases">
        <title>Streptomyces smaragdinus sp. nov. and Streptomyces fabii sp. nov., isolated from the gut of fungus growing-termite Macrotermes natalensis.</title>
        <authorList>
            <person name="Schwitalla J."/>
            <person name="Benndorf R."/>
            <person name="Martin K."/>
            <person name="De Beer W."/>
            <person name="Kaster A.-K."/>
            <person name="Vollmers J."/>
            <person name="Poulsen M."/>
            <person name="Beemelmanns C."/>
        </authorList>
    </citation>
    <scope>NUCLEOTIDE SEQUENCE [LARGE SCALE GENOMIC DNA]</scope>
    <source>
        <strain evidence="2 3">RB5</strain>
    </source>
</reference>
<dbReference type="AlphaFoldDB" id="A0A7K0CMX4"/>
<dbReference type="SUPFAM" id="SSF52777">
    <property type="entry name" value="CoA-dependent acyltransferases"/>
    <property type="match status" value="2"/>
</dbReference>
<evidence type="ECO:0000313" key="3">
    <source>
        <dbReference type="Proteomes" id="UP000466345"/>
    </source>
</evidence>
<organism evidence="2 3">
    <name type="scientific">Streptomyces smaragdinus</name>
    <dbReference type="NCBI Taxonomy" id="2585196"/>
    <lineage>
        <taxon>Bacteria</taxon>
        <taxon>Bacillati</taxon>
        <taxon>Actinomycetota</taxon>
        <taxon>Actinomycetes</taxon>
        <taxon>Kitasatosporales</taxon>
        <taxon>Streptomycetaceae</taxon>
        <taxon>Streptomyces</taxon>
    </lineage>
</organism>
<comment type="caution">
    <text evidence="2">The sequence shown here is derived from an EMBL/GenBank/DDBJ whole genome shotgun (WGS) entry which is preliminary data.</text>
</comment>
<dbReference type="GO" id="GO:0009239">
    <property type="term" value="P:enterobactin biosynthetic process"/>
    <property type="evidence" value="ECO:0007669"/>
    <property type="project" value="TreeGrafter"/>
</dbReference>
<accession>A0A7K0CMX4</accession>
<protein>
    <recommendedName>
        <fullName evidence="1">Condensation domain-containing protein</fullName>
    </recommendedName>
</protein>
<dbReference type="EMBL" id="WEGJ01000024">
    <property type="protein sequence ID" value="MQY14761.1"/>
    <property type="molecule type" value="Genomic_DNA"/>
</dbReference>
<dbReference type="PANTHER" id="PTHR45527:SF1">
    <property type="entry name" value="FATTY ACID SYNTHASE"/>
    <property type="match status" value="1"/>
</dbReference>
<dbReference type="Gene3D" id="3.30.559.30">
    <property type="entry name" value="Nonribosomal peptide synthetase, condensation domain"/>
    <property type="match status" value="1"/>
</dbReference>
<dbReference type="GO" id="GO:0031177">
    <property type="term" value="F:phosphopantetheine binding"/>
    <property type="evidence" value="ECO:0007669"/>
    <property type="project" value="TreeGrafter"/>
</dbReference>
<sequence length="453" mass="49717">MRTELTAVSGRTARVVPVPITGATGEGPVTWGQWAIRTAMLDMEPDDWGTNIRVLHPIAGGVTPETALAAVRGLLNVYDSLRTRIVIGDDGTMRQHLDGEGTHDVHVFGTEDLDAADALAGRIEKQWHAISFDYAREWPIRVALIEVDGRVVHAVMVLSHIASDALGLSLVHRTFAALLDGADPAVLRKDSPGFQPLAEAAYQASEKGQKRDRAARRYWREALRDCPEQLFVRREGAVPEFRQAVLASPALPAALETLSDRWQIPSSAILLAAASTVVARQAGSDRCVLQVMVSNRFLPHLRETVSPVTLEGLFVLDVGDDGFEAAARRAARAAMKTYYHAYYDKAALNEDLREALAERGADLTCWYNDLRDMTARTRTTDAREHEAGRVTESFVEWETQGTQSQTSLAWHMYSSAHLMPLTLTVDTSLIDEPATEAMLYGFESLITGAAETA</sequence>
<keyword evidence="3" id="KW-1185">Reference proteome</keyword>
<dbReference type="PANTHER" id="PTHR45527">
    <property type="entry name" value="NONRIBOSOMAL PEPTIDE SYNTHETASE"/>
    <property type="match status" value="1"/>
</dbReference>
<dbReference type="GO" id="GO:0008610">
    <property type="term" value="P:lipid biosynthetic process"/>
    <property type="evidence" value="ECO:0007669"/>
    <property type="project" value="UniProtKB-ARBA"/>
</dbReference>
<gene>
    <name evidence="2" type="ORF">SRB5_49370</name>
</gene>